<dbReference type="CDD" id="cd06170">
    <property type="entry name" value="LuxR_C_like"/>
    <property type="match status" value="1"/>
</dbReference>
<accession>A0A564FX66</accession>
<keyword evidence="3" id="KW-0238">DNA-binding</keyword>
<keyword evidence="11" id="KW-1185">Reference proteome</keyword>
<dbReference type="RefSeq" id="WP_144763859.1">
    <property type="nucleotide sequence ID" value="NZ_BPQI01000012.1"/>
</dbReference>
<dbReference type="PROSITE" id="PS50110">
    <property type="entry name" value="RESPONSE_REGULATORY"/>
    <property type="match status" value="1"/>
</dbReference>
<dbReference type="PANTHER" id="PTHR43214:SF41">
    <property type="entry name" value="NITRATE_NITRITE RESPONSE REGULATOR PROTEIN NARP"/>
    <property type="match status" value="1"/>
</dbReference>
<dbReference type="Proteomes" id="UP000401717">
    <property type="component" value="Unassembled WGS sequence"/>
</dbReference>
<feature type="modified residue" description="4-aspartylphosphate" evidence="5">
    <location>
        <position position="61"/>
    </location>
</feature>
<dbReference type="Pfam" id="PF00072">
    <property type="entry name" value="Response_reg"/>
    <property type="match status" value="1"/>
</dbReference>
<dbReference type="InterPro" id="IPR001789">
    <property type="entry name" value="Sig_transdc_resp-reg_receiver"/>
</dbReference>
<dbReference type="InterPro" id="IPR039420">
    <property type="entry name" value="WalR-like"/>
</dbReference>
<dbReference type="EMBL" id="BPQI01000012">
    <property type="protein sequence ID" value="GJD54724.1"/>
    <property type="molecule type" value="Genomic_DNA"/>
</dbReference>
<dbReference type="GO" id="GO:0003677">
    <property type="term" value="F:DNA binding"/>
    <property type="evidence" value="ECO:0007669"/>
    <property type="project" value="UniProtKB-KW"/>
</dbReference>
<dbReference type="InterPro" id="IPR058245">
    <property type="entry name" value="NreC/VraR/RcsB-like_REC"/>
</dbReference>
<dbReference type="InterPro" id="IPR011006">
    <property type="entry name" value="CheY-like_superfamily"/>
</dbReference>
<evidence type="ECO:0000313" key="9">
    <source>
        <dbReference type="EMBL" id="VUF12592.1"/>
    </source>
</evidence>
<dbReference type="Pfam" id="PF00196">
    <property type="entry name" value="GerE"/>
    <property type="match status" value="1"/>
</dbReference>
<gene>
    <name evidence="9" type="primary">nreC_2</name>
    <name evidence="8" type="synonym">nreC_1</name>
    <name evidence="8" type="ORF">IFDJLNFL_0603</name>
    <name evidence="9" type="ORF">MTDSW087_02285</name>
</gene>
<dbReference type="Gene3D" id="3.40.50.2300">
    <property type="match status" value="1"/>
</dbReference>
<dbReference type="PANTHER" id="PTHR43214">
    <property type="entry name" value="TWO-COMPONENT RESPONSE REGULATOR"/>
    <property type="match status" value="1"/>
</dbReference>
<name>A0A564FX66_9HYPH</name>
<proteinExistence type="predicted"/>
<reference evidence="9 10" key="1">
    <citation type="submission" date="2019-06" db="EMBL/GenBank/DDBJ databases">
        <authorList>
            <person name="Rodrigo-Torres L."/>
            <person name="Arahal R. D."/>
            <person name="Lucena T."/>
        </authorList>
    </citation>
    <scope>NUCLEOTIDE SEQUENCE [LARGE SCALE GENOMIC DNA]</scope>
    <source>
        <strain evidence="9 10">SW08-7</strain>
    </source>
</reference>
<reference evidence="8" key="3">
    <citation type="submission" date="2021-08" db="EMBL/GenBank/DDBJ databases">
        <authorList>
            <person name="Tani A."/>
            <person name="Ola A."/>
            <person name="Ogura Y."/>
            <person name="Katsura K."/>
            <person name="Hayashi T."/>
        </authorList>
    </citation>
    <scope>NUCLEOTIDE SEQUENCE</scope>
    <source>
        <strain evidence="8">DSM 22415</strain>
    </source>
</reference>
<dbReference type="OrthoDB" id="9814495at2"/>
<evidence type="ECO:0000313" key="11">
    <source>
        <dbReference type="Proteomes" id="UP001055303"/>
    </source>
</evidence>
<dbReference type="CDD" id="cd17535">
    <property type="entry name" value="REC_NarL-like"/>
    <property type="match status" value="1"/>
</dbReference>
<keyword evidence="4" id="KW-0804">Transcription</keyword>
<dbReference type="Proteomes" id="UP001055303">
    <property type="component" value="Unassembled WGS sequence"/>
</dbReference>
<evidence type="ECO:0000313" key="8">
    <source>
        <dbReference type="EMBL" id="GJD54724.1"/>
    </source>
</evidence>
<evidence type="ECO:0000256" key="1">
    <source>
        <dbReference type="ARBA" id="ARBA00022553"/>
    </source>
</evidence>
<evidence type="ECO:0000256" key="5">
    <source>
        <dbReference type="PROSITE-ProRule" id="PRU00169"/>
    </source>
</evidence>
<evidence type="ECO:0000259" key="7">
    <source>
        <dbReference type="PROSITE" id="PS50110"/>
    </source>
</evidence>
<dbReference type="PROSITE" id="PS50043">
    <property type="entry name" value="HTH_LUXR_2"/>
    <property type="match status" value="1"/>
</dbReference>
<evidence type="ECO:0000313" key="10">
    <source>
        <dbReference type="Proteomes" id="UP000401717"/>
    </source>
</evidence>
<dbReference type="GO" id="GO:0000160">
    <property type="term" value="P:phosphorelay signal transduction system"/>
    <property type="evidence" value="ECO:0007669"/>
    <property type="project" value="InterPro"/>
</dbReference>
<dbReference type="SMART" id="SM00448">
    <property type="entry name" value="REC"/>
    <property type="match status" value="1"/>
</dbReference>
<dbReference type="GO" id="GO:0006355">
    <property type="term" value="P:regulation of DNA-templated transcription"/>
    <property type="evidence" value="ECO:0007669"/>
    <property type="project" value="InterPro"/>
</dbReference>
<protein>
    <submittedName>
        <fullName evidence="9">Oxygen regulatory protein NreC</fullName>
    </submittedName>
</protein>
<reference evidence="8" key="2">
    <citation type="journal article" date="2021" name="Front. Microbiol.">
        <title>Comprehensive Comparative Genomics and Phenotyping of Methylobacterium Species.</title>
        <authorList>
            <person name="Alessa O."/>
            <person name="Ogura Y."/>
            <person name="Fujitani Y."/>
            <person name="Takami H."/>
            <person name="Hayashi T."/>
            <person name="Sahin N."/>
            <person name="Tani A."/>
        </authorList>
    </citation>
    <scope>NUCLEOTIDE SEQUENCE</scope>
    <source>
        <strain evidence="8">DSM 22415</strain>
    </source>
</reference>
<dbReference type="AlphaFoldDB" id="A0A564FX66"/>
<dbReference type="SMART" id="SM00421">
    <property type="entry name" value="HTH_LUXR"/>
    <property type="match status" value="1"/>
</dbReference>
<organism evidence="9 10">
    <name type="scientific">Methylobacterium dankookense</name>
    <dbReference type="NCBI Taxonomy" id="560405"/>
    <lineage>
        <taxon>Bacteria</taxon>
        <taxon>Pseudomonadati</taxon>
        <taxon>Pseudomonadota</taxon>
        <taxon>Alphaproteobacteria</taxon>
        <taxon>Hyphomicrobiales</taxon>
        <taxon>Methylobacteriaceae</taxon>
        <taxon>Methylobacterium</taxon>
    </lineage>
</organism>
<evidence type="ECO:0000256" key="2">
    <source>
        <dbReference type="ARBA" id="ARBA00023015"/>
    </source>
</evidence>
<feature type="domain" description="Response regulatory" evidence="7">
    <location>
        <begin position="10"/>
        <end position="126"/>
    </location>
</feature>
<dbReference type="PROSITE" id="PS00622">
    <property type="entry name" value="HTH_LUXR_1"/>
    <property type="match status" value="1"/>
</dbReference>
<dbReference type="PRINTS" id="PR00038">
    <property type="entry name" value="HTHLUXR"/>
</dbReference>
<keyword evidence="1 5" id="KW-0597">Phosphoprotein</keyword>
<sequence length="227" mass="24291">MSAAIDTSLKLLIADNHPMCLRGVRAIVANVAGYEIVQEAASGPEALRLIAAVRPDIALLDIAMPGMHGLSILRQIHAASPETRVIIFSGYEDSNFVRETVAAGVRGYVLKRSAPECLLQALDAVRGGGLYLDPTVAAHIVTGGASTSSRISLRGPRGAIPLTEREREVFRLIALGFTNKEVAGKLGVTAKSIETYKSRASEKLDIRSRAKIVQYAMLQGWFNGPPS</sequence>
<dbReference type="EMBL" id="CABFVH010000011">
    <property type="protein sequence ID" value="VUF12592.1"/>
    <property type="molecule type" value="Genomic_DNA"/>
</dbReference>
<dbReference type="SUPFAM" id="SSF52172">
    <property type="entry name" value="CheY-like"/>
    <property type="match status" value="1"/>
</dbReference>
<evidence type="ECO:0000256" key="3">
    <source>
        <dbReference type="ARBA" id="ARBA00023125"/>
    </source>
</evidence>
<keyword evidence="2" id="KW-0805">Transcription regulation</keyword>
<evidence type="ECO:0000256" key="4">
    <source>
        <dbReference type="ARBA" id="ARBA00023163"/>
    </source>
</evidence>
<dbReference type="InterPro" id="IPR000792">
    <property type="entry name" value="Tscrpt_reg_LuxR_C"/>
</dbReference>
<feature type="domain" description="HTH luxR-type" evidence="6">
    <location>
        <begin position="155"/>
        <end position="220"/>
    </location>
</feature>
<evidence type="ECO:0000259" key="6">
    <source>
        <dbReference type="PROSITE" id="PS50043"/>
    </source>
</evidence>